<evidence type="ECO:0000313" key="3">
    <source>
        <dbReference type="EMBL" id="SEK88757.1"/>
    </source>
</evidence>
<sequence length="99" mass="11401">MATKKLLAKLSRFLDADRASQQKEIESIRKVLKKLKHKERDLHEKLPKTPEGEERDNITAKLEVIYAQRRKGVDRVKELRGGHESAEPENDPGSRTQNS</sequence>
<accession>A0A1H7KS61</accession>
<dbReference type="AlphaFoldDB" id="A0A1H7KS61"/>
<feature type="region of interest" description="Disordered" evidence="2">
    <location>
        <begin position="73"/>
        <end position="99"/>
    </location>
</feature>
<reference evidence="4" key="1">
    <citation type="submission" date="2016-10" db="EMBL/GenBank/DDBJ databases">
        <authorList>
            <person name="Varghese N."/>
            <person name="Submissions S."/>
        </authorList>
    </citation>
    <scope>NUCLEOTIDE SEQUENCE [LARGE SCALE GENOMIC DNA]</scope>
    <source>
        <strain evidence="4">DSM 241</strain>
    </source>
</reference>
<keyword evidence="1" id="KW-0175">Coiled coil</keyword>
<proteinExistence type="predicted"/>
<feature type="compositionally biased region" description="Basic and acidic residues" evidence="2">
    <location>
        <begin position="73"/>
        <end position="86"/>
    </location>
</feature>
<dbReference type="EMBL" id="FOAA01000006">
    <property type="protein sequence ID" value="SEK88757.1"/>
    <property type="molecule type" value="Genomic_DNA"/>
</dbReference>
<evidence type="ECO:0000256" key="1">
    <source>
        <dbReference type="SAM" id="Coils"/>
    </source>
</evidence>
<keyword evidence="4" id="KW-1185">Reference proteome</keyword>
<feature type="coiled-coil region" evidence="1">
    <location>
        <begin position="18"/>
        <end position="45"/>
    </location>
</feature>
<organism evidence="3 4">
    <name type="scientific">Ectothiorhodospira marina</name>
    <dbReference type="NCBI Taxonomy" id="1396821"/>
    <lineage>
        <taxon>Bacteria</taxon>
        <taxon>Pseudomonadati</taxon>
        <taxon>Pseudomonadota</taxon>
        <taxon>Gammaproteobacteria</taxon>
        <taxon>Chromatiales</taxon>
        <taxon>Ectothiorhodospiraceae</taxon>
        <taxon>Ectothiorhodospira</taxon>
    </lineage>
</organism>
<gene>
    <name evidence="3" type="ORF">SAMN05444515_10677</name>
</gene>
<evidence type="ECO:0000313" key="4">
    <source>
        <dbReference type="Proteomes" id="UP000199256"/>
    </source>
</evidence>
<protein>
    <submittedName>
        <fullName evidence="3">Uncharacterized protein</fullName>
    </submittedName>
</protein>
<name>A0A1H7KS61_9GAMM</name>
<evidence type="ECO:0000256" key="2">
    <source>
        <dbReference type="SAM" id="MobiDB-lite"/>
    </source>
</evidence>
<dbReference type="Proteomes" id="UP000199256">
    <property type="component" value="Unassembled WGS sequence"/>
</dbReference>
<dbReference type="STRING" id="1396821.SAMN05444515_10677"/>
<dbReference type="OrthoDB" id="5796609at2"/>
<dbReference type="RefSeq" id="WP_090252724.1">
    <property type="nucleotide sequence ID" value="NZ_FOAA01000006.1"/>
</dbReference>